<evidence type="ECO:0000256" key="2">
    <source>
        <dbReference type="ARBA" id="ARBA00022630"/>
    </source>
</evidence>
<feature type="non-terminal residue" evidence="6">
    <location>
        <position position="1"/>
    </location>
</feature>
<protein>
    <recommendedName>
        <fullName evidence="5">FAD/NAD(P)-binding domain-containing protein</fullName>
    </recommendedName>
</protein>
<comment type="cofactor">
    <cofactor evidence="1">
        <name>FMN</name>
        <dbReference type="ChEBI" id="CHEBI:58210"/>
    </cofactor>
</comment>
<comment type="caution">
    <text evidence="6">The sequence shown here is derived from an EMBL/GenBank/DDBJ whole genome shotgun (WGS) entry which is preliminary data.</text>
</comment>
<keyword evidence="4" id="KW-0560">Oxidoreductase</keyword>
<evidence type="ECO:0000259" key="5">
    <source>
        <dbReference type="Pfam" id="PF07992"/>
    </source>
</evidence>
<dbReference type="InterPro" id="IPR036188">
    <property type="entry name" value="FAD/NAD-bd_sf"/>
</dbReference>
<dbReference type="SUPFAM" id="SSF51905">
    <property type="entry name" value="FAD/NAD(P)-binding domain"/>
    <property type="match status" value="1"/>
</dbReference>
<evidence type="ECO:0000256" key="1">
    <source>
        <dbReference type="ARBA" id="ARBA00001917"/>
    </source>
</evidence>
<dbReference type="PANTHER" id="PTHR42917">
    <property type="entry name" value="2,4-DIENOYL-COA REDUCTASE"/>
    <property type="match status" value="1"/>
</dbReference>
<dbReference type="InterPro" id="IPR051793">
    <property type="entry name" value="NADH:flavin_oxidoreductase"/>
</dbReference>
<dbReference type="Gene3D" id="3.50.50.60">
    <property type="entry name" value="FAD/NAD(P)-binding domain"/>
    <property type="match status" value="1"/>
</dbReference>
<dbReference type="Gene3D" id="3.40.50.720">
    <property type="entry name" value="NAD(P)-binding Rossmann-like Domain"/>
    <property type="match status" value="1"/>
</dbReference>
<evidence type="ECO:0000256" key="4">
    <source>
        <dbReference type="ARBA" id="ARBA00023002"/>
    </source>
</evidence>
<organism evidence="6">
    <name type="scientific">marine sediment metagenome</name>
    <dbReference type="NCBI Taxonomy" id="412755"/>
    <lineage>
        <taxon>unclassified sequences</taxon>
        <taxon>metagenomes</taxon>
        <taxon>ecological metagenomes</taxon>
    </lineage>
</organism>
<name>X1Q619_9ZZZZ</name>
<dbReference type="PANTHER" id="PTHR42917:SF2">
    <property type="entry name" value="2,4-DIENOYL-COA REDUCTASE [(2E)-ENOYL-COA-PRODUCING]"/>
    <property type="match status" value="1"/>
</dbReference>
<evidence type="ECO:0000313" key="6">
    <source>
        <dbReference type="EMBL" id="GAI38709.1"/>
    </source>
</evidence>
<gene>
    <name evidence="6" type="ORF">S06H3_46154</name>
</gene>
<keyword evidence="2" id="KW-0285">Flavoprotein</keyword>
<accession>X1Q619</accession>
<reference evidence="6" key="1">
    <citation type="journal article" date="2014" name="Front. Microbiol.">
        <title>High frequency of phylogenetically diverse reductive dehalogenase-homologous genes in deep subseafloor sedimentary metagenomes.</title>
        <authorList>
            <person name="Kawai M."/>
            <person name="Futagami T."/>
            <person name="Toyoda A."/>
            <person name="Takaki Y."/>
            <person name="Nishi S."/>
            <person name="Hori S."/>
            <person name="Arai W."/>
            <person name="Tsubouchi T."/>
            <person name="Morono Y."/>
            <person name="Uchiyama I."/>
            <person name="Ito T."/>
            <person name="Fujiyama A."/>
            <person name="Inagaki F."/>
            <person name="Takami H."/>
        </authorList>
    </citation>
    <scope>NUCLEOTIDE SEQUENCE</scope>
    <source>
        <strain evidence="6">Expedition CK06-06</strain>
    </source>
</reference>
<feature type="domain" description="FAD/NAD(P)-binding" evidence="5">
    <location>
        <begin position="1"/>
        <end position="139"/>
    </location>
</feature>
<dbReference type="AlphaFoldDB" id="X1Q619"/>
<dbReference type="GO" id="GO:0016491">
    <property type="term" value="F:oxidoreductase activity"/>
    <property type="evidence" value="ECO:0007669"/>
    <property type="project" value="UniProtKB-KW"/>
</dbReference>
<proteinExistence type="predicted"/>
<dbReference type="EMBL" id="BARV01028891">
    <property type="protein sequence ID" value="GAI38709.1"/>
    <property type="molecule type" value="Genomic_DNA"/>
</dbReference>
<keyword evidence="3" id="KW-0288">FMN</keyword>
<dbReference type="InterPro" id="IPR023753">
    <property type="entry name" value="FAD/NAD-binding_dom"/>
</dbReference>
<dbReference type="Pfam" id="PF07992">
    <property type="entry name" value="Pyr_redox_2"/>
    <property type="match status" value="1"/>
</dbReference>
<evidence type="ECO:0000256" key="3">
    <source>
        <dbReference type="ARBA" id="ARBA00022643"/>
    </source>
</evidence>
<sequence>VATGSLPYLMPILGVERASVVEVRELLQEKVEVGQNVVVIAGEQYIQALSAADFLAEKGKTVELLTEGLYPGARLDAATLQVLLPRLLTKGVKLTSSTGVKEITENAVVVFNVFTSEERRIEGVDTVVIATEGKADDALYRSLRGRVKELYAVGHCVSPRKMITSVLDGAGVGRML</sequence>